<dbReference type="EMBL" id="ACDX02000001">
    <property type="protein sequence ID" value="EFC89966.1"/>
    <property type="molecule type" value="Genomic_DNA"/>
</dbReference>
<protein>
    <submittedName>
        <fullName evidence="1">Uncharacterized protein</fullName>
    </submittedName>
</protein>
<sequence length="88" mass="10021">MLTEAKPIVRPVRVNPSFVAPDNSYPHYRLIPIETQTGRYYCLFFYVSAKEFLILEPKAKRHLAVARLSEYLQNAAFAVYETVTGAAP</sequence>
<reference evidence="1 2" key="1">
    <citation type="submission" date="2009-10" db="EMBL/GenBank/DDBJ databases">
        <authorList>
            <person name="Weinstock G."/>
            <person name="Sodergren E."/>
            <person name="Clifton S."/>
            <person name="Fulton L."/>
            <person name="Fulton B."/>
            <person name="Courtney L."/>
            <person name="Fronick C."/>
            <person name="Harrison M."/>
            <person name="Strong C."/>
            <person name="Farmer C."/>
            <person name="Delahaunty K."/>
            <person name="Markovic C."/>
            <person name="Hall O."/>
            <person name="Minx P."/>
            <person name="Tomlinson C."/>
            <person name="Mitreva M."/>
            <person name="Nelson J."/>
            <person name="Hou S."/>
            <person name="Wollam A."/>
            <person name="Pepin K.H."/>
            <person name="Johnson M."/>
            <person name="Bhonagiri V."/>
            <person name="Nash W.E."/>
            <person name="Warren W."/>
            <person name="Chinwalla A."/>
            <person name="Mardis E.R."/>
            <person name="Wilson R.K."/>
        </authorList>
    </citation>
    <scope>NUCLEOTIDE SEQUENCE [LARGE SCALE GENOMIC DNA]</scope>
    <source>
        <strain evidence="2">ATCC 25996 / DSM 4631 / NCTC 10774 / M26</strain>
    </source>
</reference>
<comment type="caution">
    <text evidence="1">The sequence shown here is derived from an EMBL/GenBank/DDBJ whole genome shotgun (WGS) entry which is preliminary data.</text>
</comment>
<accession>D2ZT33</accession>
<organism evidence="1 2">
    <name type="scientific">Neisseria mucosa (strain ATCC 25996 / DSM 4631 / NCTC 10774 / M26)</name>
    <dbReference type="NCBI Taxonomy" id="546266"/>
    <lineage>
        <taxon>Bacteria</taxon>
        <taxon>Pseudomonadati</taxon>
        <taxon>Pseudomonadota</taxon>
        <taxon>Betaproteobacteria</taxon>
        <taxon>Neisseriales</taxon>
        <taxon>Neisseriaceae</taxon>
        <taxon>Neisseria</taxon>
    </lineage>
</organism>
<proteinExistence type="predicted"/>
<dbReference type="STRING" id="546266.NEIMUCOT_03766"/>
<dbReference type="AlphaFoldDB" id="D2ZT33"/>
<dbReference type="Proteomes" id="UP000003344">
    <property type="component" value="Unassembled WGS sequence"/>
</dbReference>
<gene>
    <name evidence="1" type="ORF">NEIMUCOT_03766</name>
</gene>
<evidence type="ECO:0000313" key="2">
    <source>
        <dbReference type="Proteomes" id="UP000003344"/>
    </source>
</evidence>
<dbReference type="RefSeq" id="WP_003740979.1">
    <property type="nucleotide sequence ID" value="NZ_ACDX02000001.1"/>
</dbReference>
<evidence type="ECO:0000313" key="1">
    <source>
        <dbReference type="EMBL" id="EFC89966.1"/>
    </source>
</evidence>
<name>D2ZT33_NEIM2</name>